<keyword evidence="3" id="KW-1185">Reference proteome</keyword>
<protein>
    <submittedName>
        <fullName evidence="2">UTRA domain-containing protein</fullName>
    </submittedName>
</protein>
<accession>A0A4R2HTJ9</accession>
<dbReference type="InterPro" id="IPR028978">
    <property type="entry name" value="Chorismate_lyase_/UTRA_dom_sf"/>
</dbReference>
<evidence type="ECO:0000313" key="2">
    <source>
        <dbReference type="EMBL" id="TCO34711.1"/>
    </source>
</evidence>
<dbReference type="SUPFAM" id="SSF64288">
    <property type="entry name" value="Chorismate lyase-like"/>
    <property type="match status" value="1"/>
</dbReference>
<proteinExistence type="predicted"/>
<comment type="caution">
    <text evidence="2">The sequence shown here is derived from an EMBL/GenBank/DDBJ whole genome shotgun (WGS) entry which is preliminary data.</text>
</comment>
<dbReference type="GO" id="GO:0003677">
    <property type="term" value="F:DNA binding"/>
    <property type="evidence" value="ECO:0007669"/>
    <property type="project" value="InterPro"/>
</dbReference>
<dbReference type="Pfam" id="PF07702">
    <property type="entry name" value="UTRA"/>
    <property type="match status" value="1"/>
</dbReference>
<feature type="domain" description="UbiC transcription regulator-associated" evidence="1">
    <location>
        <begin position="6"/>
        <end position="38"/>
    </location>
</feature>
<dbReference type="InterPro" id="IPR011663">
    <property type="entry name" value="UTRA"/>
</dbReference>
<organism evidence="2 3">
    <name type="scientific">Kribbella steppae</name>
    <dbReference type="NCBI Taxonomy" id="2512223"/>
    <lineage>
        <taxon>Bacteria</taxon>
        <taxon>Bacillati</taxon>
        <taxon>Actinomycetota</taxon>
        <taxon>Actinomycetes</taxon>
        <taxon>Propionibacteriales</taxon>
        <taxon>Kribbellaceae</taxon>
        <taxon>Kribbella</taxon>
    </lineage>
</organism>
<dbReference type="EMBL" id="SLWN01000002">
    <property type="protein sequence ID" value="TCO34711.1"/>
    <property type="molecule type" value="Genomic_DNA"/>
</dbReference>
<dbReference type="Proteomes" id="UP000294508">
    <property type="component" value="Unassembled WGS sequence"/>
</dbReference>
<evidence type="ECO:0000313" key="3">
    <source>
        <dbReference type="Proteomes" id="UP000294508"/>
    </source>
</evidence>
<dbReference type="Gene3D" id="3.40.1410.10">
    <property type="entry name" value="Chorismate lyase-like"/>
    <property type="match status" value="1"/>
</dbReference>
<reference evidence="2 3" key="1">
    <citation type="journal article" date="2015" name="Stand. Genomic Sci.">
        <title>Genomic Encyclopedia of Bacterial and Archaeal Type Strains, Phase III: the genomes of soil and plant-associated and newly described type strains.</title>
        <authorList>
            <person name="Whitman W.B."/>
            <person name="Woyke T."/>
            <person name="Klenk H.P."/>
            <person name="Zhou Y."/>
            <person name="Lilburn T.G."/>
            <person name="Beck B.J."/>
            <person name="De Vos P."/>
            <person name="Vandamme P."/>
            <person name="Eisen J.A."/>
            <person name="Garrity G."/>
            <person name="Hugenholtz P."/>
            <person name="Kyrpides N.C."/>
        </authorList>
    </citation>
    <scope>NUCLEOTIDE SEQUENCE [LARGE SCALE GENOMIC DNA]</scope>
    <source>
        <strain evidence="2 3">VKM Ac-2572</strain>
    </source>
</reference>
<dbReference type="AlphaFoldDB" id="A0A4R2HTJ9"/>
<dbReference type="GO" id="GO:0006355">
    <property type="term" value="P:regulation of DNA-templated transcription"/>
    <property type="evidence" value="ECO:0007669"/>
    <property type="project" value="InterPro"/>
</dbReference>
<evidence type="ECO:0000259" key="1">
    <source>
        <dbReference type="Pfam" id="PF07702"/>
    </source>
</evidence>
<sequence>MELAAGGVPVLVIRRVAYDRTGRAVEVNDMTLAGNRYELTYEIPAD</sequence>
<name>A0A4R2HTJ9_9ACTN</name>
<gene>
    <name evidence="2" type="ORF">EV652_102781</name>
</gene>